<organism evidence="3 4">
    <name type="scientific">Viridibacillus arenosi FSL R5-213</name>
    <dbReference type="NCBI Taxonomy" id="1227360"/>
    <lineage>
        <taxon>Bacteria</taxon>
        <taxon>Bacillati</taxon>
        <taxon>Bacillota</taxon>
        <taxon>Bacilli</taxon>
        <taxon>Bacillales</taxon>
        <taxon>Caryophanaceae</taxon>
        <taxon>Viridibacillus</taxon>
    </lineage>
</organism>
<comment type="caution">
    <text evidence="3">The sequence shown here is derived from an EMBL/GenBank/DDBJ whole genome shotgun (WGS) entry which is preliminary data.</text>
</comment>
<gene>
    <name evidence="3" type="ORF">C176_18287</name>
</gene>
<dbReference type="eggNOG" id="COG5504">
    <property type="taxonomic scope" value="Bacteria"/>
</dbReference>
<proteinExistence type="predicted"/>
<accession>W4ENS3</accession>
<feature type="chain" id="PRO_5039068045" description="DUF2268 domain-containing protein" evidence="1">
    <location>
        <begin position="22"/>
        <end position="323"/>
    </location>
</feature>
<evidence type="ECO:0000313" key="3">
    <source>
        <dbReference type="EMBL" id="ETT81436.1"/>
    </source>
</evidence>
<dbReference type="Pfam" id="PF10026">
    <property type="entry name" value="DUF2268"/>
    <property type="match status" value="1"/>
</dbReference>
<dbReference type="AlphaFoldDB" id="W4ENS3"/>
<evidence type="ECO:0000256" key="1">
    <source>
        <dbReference type="SAM" id="SignalP"/>
    </source>
</evidence>
<dbReference type="EMBL" id="ASQA01000037">
    <property type="protein sequence ID" value="ETT81436.1"/>
    <property type="molecule type" value="Genomic_DNA"/>
</dbReference>
<reference evidence="3 4" key="1">
    <citation type="journal article" date="2014" name="BMC Genomics">
        <title>Genomic comparison of sporeforming bacilli isolated from milk.</title>
        <authorList>
            <person name="Moreno Switt A.I."/>
            <person name="Andrus A.D."/>
            <person name="Ranieri M.L."/>
            <person name="Orsi R.H."/>
            <person name="Ivy R."/>
            <person name="den Bakker H.C."/>
            <person name="Martin N.H."/>
            <person name="Wiedmann M."/>
            <person name="Boor K.J."/>
        </authorList>
    </citation>
    <scope>NUCLEOTIDE SEQUENCE [LARGE SCALE GENOMIC DNA]</scope>
    <source>
        <strain evidence="3 4">FSL R5-213</strain>
    </source>
</reference>
<protein>
    <recommendedName>
        <fullName evidence="2">DUF2268 domain-containing protein</fullName>
    </recommendedName>
</protein>
<evidence type="ECO:0000313" key="4">
    <source>
        <dbReference type="Proteomes" id="UP000019062"/>
    </source>
</evidence>
<dbReference type="Proteomes" id="UP000019062">
    <property type="component" value="Unassembled WGS sequence"/>
</dbReference>
<feature type="signal peptide" evidence="1">
    <location>
        <begin position="1"/>
        <end position="21"/>
    </location>
</feature>
<dbReference type="InterPro" id="IPR018728">
    <property type="entry name" value="DUF2268"/>
</dbReference>
<dbReference type="PATRIC" id="fig|1227360.4.peg.3718"/>
<name>W4ENS3_9BACL</name>
<feature type="domain" description="DUF2268" evidence="2">
    <location>
        <begin position="136"/>
        <end position="313"/>
    </location>
</feature>
<keyword evidence="1" id="KW-0732">Signal</keyword>
<dbReference type="PROSITE" id="PS51257">
    <property type="entry name" value="PROKAR_LIPOPROTEIN"/>
    <property type="match status" value="1"/>
</dbReference>
<evidence type="ECO:0000259" key="2">
    <source>
        <dbReference type="Pfam" id="PF10026"/>
    </source>
</evidence>
<sequence>MVKYLKIVAVLVLIMTFLTLASCTQSEKSKSELADSNEKQDIDSIVLSFEHPQTNQKYKIVNAYELYQNYKDKVESNPKHSQLEIYNEEVIKQVYSDCFENGEYLHMADPVLNVAPDRLTENQKLSEKIDREETENIIKEALLKSSDLITSENETTVCVFPSTNVNASMITVGAGKIIVLYDKYFNDAVLRAGVAHEYHHSVWTEKYLRKEVPFSVLDTLIFEGKAVKFEKSVYPEIVLSPVDLTYNKVYWSKVALDLEKYDLNRALEIILGGNGLPLYYGYSEGYKMVKSYLDLNPNVTPEEWTALSSKEIFEKGNYLENYK</sequence>
<keyword evidence="4" id="KW-1185">Reference proteome</keyword>